<dbReference type="Pfam" id="PF13586">
    <property type="entry name" value="DDE_Tnp_1_2"/>
    <property type="match status" value="1"/>
</dbReference>
<feature type="transmembrane region" description="Helical" evidence="2">
    <location>
        <begin position="171"/>
        <end position="188"/>
    </location>
</feature>
<dbReference type="PANTHER" id="PTHR30007">
    <property type="entry name" value="PHP DOMAIN PROTEIN"/>
    <property type="match status" value="1"/>
</dbReference>
<protein>
    <submittedName>
        <fullName evidence="4">Putative transposase</fullName>
    </submittedName>
</protein>
<proteinExistence type="predicted"/>
<feature type="region of interest" description="Disordered" evidence="1">
    <location>
        <begin position="1"/>
        <end position="58"/>
    </location>
</feature>
<keyword evidence="2" id="KW-0812">Transmembrane</keyword>
<organism evidence="4">
    <name type="scientific">Paracoccus pantotrophus</name>
    <name type="common">Thiosphaera pantotropha</name>
    <dbReference type="NCBI Taxonomy" id="82367"/>
    <lineage>
        <taxon>Bacteria</taxon>
        <taxon>Pseudomonadati</taxon>
        <taxon>Pseudomonadota</taxon>
        <taxon>Alphaproteobacteria</taxon>
        <taxon>Rhodobacterales</taxon>
        <taxon>Paracoccaceae</taxon>
        <taxon>Paracoccus</taxon>
    </lineage>
</organism>
<dbReference type="EMBL" id="AY179508">
    <property type="protein sequence ID" value="AAO21199.1"/>
    <property type="molecule type" value="Genomic_DNA"/>
</dbReference>
<name>Q84G07_PARPN</name>
<reference evidence="4" key="1">
    <citation type="journal article" date="2003" name="Appl. Environ. Microbiol.">
        <title>Identification and distribution of insertion sequences of Paracoccus solventivorans.</title>
        <authorList>
            <person name="Bartosik D."/>
            <person name="Szymanik M."/>
            <person name="Baj J."/>
        </authorList>
    </citation>
    <scope>NUCLEOTIDE SEQUENCE</scope>
    <source>
        <strain evidence="4">DSM 11072</strain>
    </source>
</reference>
<dbReference type="NCBIfam" id="NF033580">
    <property type="entry name" value="transpos_IS5_3"/>
    <property type="match status" value="1"/>
</dbReference>
<evidence type="ECO:0000256" key="1">
    <source>
        <dbReference type="SAM" id="MobiDB-lite"/>
    </source>
</evidence>
<keyword evidence="2" id="KW-1133">Transmembrane helix</keyword>
<dbReference type="InterPro" id="IPR025668">
    <property type="entry name" value="Tnp_DDE_dom"/>
</dbReference>
<reference evidence="4" key="2">
    <citation type="journal article" date="2003" name="J. Bacteriol.">
        <title>Identification and characterization of transposable elements of Paracoccus pantotrophus.</title>
        <authorList>
            <person name="Bartosik D."/>
            <person name="Sochacka M."/>
            <person name="Baj J."/>
        </authorList>
    </citation>
    <scope>NUCLEOTIDE SEQUENCE</scope>
    <source>
        <strain evidence="4">DSM 11072</strain>
    </source>
</reference>
<feature type="compositionally biased region" description="Basic and acidic residues" evidence="1">
    <location>
        <begin position="23"/>
        <end position="34"/>
    </location>
</feature>
<keyword evidence="2" id="KW-0472">Membrane</keyword>
<evidence type="ECO:0000256" key="2">
    <source>
        <dbReference type="SAM" id="Phobius"/>
    </source>
</evidence>
<feature type="domain" description="Transposase DDE" evidence="3">
    <location>
        <begin position="106"/>
        <end position="186"/>
    </location>
</feature>
<feature type="compositionally biased region" description="Basic and acidic residues" evidence="1">
    <location>
        <begin position="1"/>
        <end position="16"/>
    </location>
</feature>
<dbReference type="PANTHER" id="PTHR30007:SF1">
    <property type="entry name" value="BLR1914 PROTEIN"/>
    <property type="match status" value="1"/>
</dbReference>
<accession>Q84G07</accession>
<evidence type="ECO:0000313" key="4">
    <source>
        <dbReference type="EMBL" id="AAO21199.1"/>
    </source>
</evidence>
<sequence>MEALERERHLRPDDGRSGCGTRRGKDRDDRRDVSESPPHCDQPGREKRGRGRLIGRTKGGMNTKLHAICDSQGRPLSLFVTAGQVSDYIGARALLSSLPKVDWLLGDRGYDADWFREALKDKGIRACIPGRKQRKKAVKYDKRRYKRRNRIEIMFGRLKDWRRVATRYDRCPKVFLSAIALAAVVIYWL</sequence>
<evidence type="ECO:0000259" key="3">
    <source>
        <dbReference type="Pfam" id="PF13586"/>
    </source>
</evidence>
<dbReference type="AlphaFoldDB" id="Q84G07"/>